<evidence type="ECO:0000313" key="18">
    <source>
        <dbReference type="EMBL" id="UHA56323.1"/>
    </source>
</evidence>
<dbReference type="PRINTS" id="PR01437">
    <property type="entry name" value="NUOXDRDTASE4"/>
</dbReference>
<evidence type="ECO:0000256" key="9">
    <source>
        <dbReference type="ARBA" id="ARBA00022982"/>
    </source>
</evidence>
<evidence type="ECO:0000256" key="6">
    <source>
        <dbReference type="ARBA" id="ARBA00022660"/>
    </source>
</evidence>
<dbReference type="PANTHER" id="PTHR43507:SF20">
    <property type="entry name" value="NADH-UBIQUINONE OXIDOREDUCTASE CHAIN 4"/>
    <property type="match status" value="1"/>
</dbReference>
<dbReference type="GO" id="GO:0042773">
    <property type="term" value="P:ATP synthesis coupled electron transport"/>
    <property type="evidence" value="ECO:0007669"/>
    <property type="project" value="InterPro"/>
</dbReference>
<dbReference type="GO" id="GO:0003954">
    <property type="term" value="F:NADH dehydrogenase activity"/>
    <property type="evidence" value="ECO:0007669"/>
    <property type="project" value="TreeGrafter"/>
</dbReference>
<feature type="transmembrane region" description="Helical" evidence="16">
    <location>
        <begin position="321"/>
        <end position="344"/>
    </location>
</feature>
<evidence type="ECO:0000256" key="13">
    <source>
        <dbReference type="ARBA" id="ARBA00023128"/>
    </source>
</evidence>
<organism evidence="18">
    <name type="scientific">Vermiviatum covidum</name>
    <dbReference type="NCBI Taxonomy" id="3348911"/>
    <lineage>
        <taxon>Eukaryota</taxon>
        <taxon>Metazoa</taxon>
        <taxon>Spiralia</taxon>
        <taxon>Lophotrochozoa</taxon>
        <taxon>Platyhelminthes</taxon>
        <taxon>Rhabditophora</taxon>
        <taxon>Seriata</taxon>
        <taxon>Tricladida</taxon>
        <taxon>Continenticola</taxon>
        <taxon>Geoplanoidea</taxon>
        <taxon>Geoplanidae</taxon>
        <taxon>Bipaliinae</taxon>
        <taxon>Vermiviatum</taxon>
    </lineage>
</organism>
<evidence type="ECO:0000256" key="16">
    <source>
        <dbReference type="RuleBase" id="RU003297"/>
    </source>
</evidence>
<evidence type="ECO:0000256" key="7">
    <source>
        <dbReference type="ARBA" id="ARBA00022692"/>
    </source>
</evidence>
<name>A0A8K1XU30_9PLAT</name>
<proteinExistence type="inferred from homology"/>
<evidence type="ECO:0000256" key="3">
    <source>
        <dbReference type="ARBA" id="ARBA00012944"/>
    </source>
</evidence>
<keyword evidence="11 16" id="KW-0520">NAD</keyword>
<feature type="transmembrane region" description="Helical" evidence="16">
    <location>
        <begin position="399"/>
        <end position="422"/>
    </location>
</feature>
<dbReference type="GO" id="GO:0008137">
    <property type="term" value="F:NADH dehydrogenase (ubiquinone) activity"/>
    <property type="evidence" value="ECO:0007669"/>
    <property type="project" value="UniProtKB-UniRule"/>
</dbReference>
<dbReference type="GO" id="GO:0048039">
    <property type="term" value="F:ubiquinone binding"/>
    <property type="evidence" value="ECO:0007669"/>
    <property type="project" value="TreeGrafter"/>
</dbReference>
<feature type="transmembrane region" description="Helical" evidence="16">
    <location>
        <begin position="265"/>
        <end position="284"/>
    </location>
</feature>
<dbReference type="AlphaFoldDB" id="A0A8K1XU30"/>
<keyword evidence="14 16" id="KW-0472">Membrane</keyword>
<dbReference type="GO" id="GO:0015990">
    <property type="term" value="P:electron transport coupled proton transport"/>
    <property type="evidence" value="ECO:0007669"/>
    <property type="project" value="TreeGrafter"/>
</dbReference>
<dbReference type="EMBL" id="MZ561471">
    <property type="protein sequence ID" value="UHA56323.1"/>
    <property type="molecule type" value="Genomic_DNA"/>
</dbReference>
<comment type="similarity">
    <text evidence="2 16">Belongs to the complex I subunit 4 family.</text>
</comment>
<evidence type="ECO:0000256" key="10">
    <source>
        <dbReference type="ARBA" id="ARBA00022989"/>
    </source>
</evidence>
<evidence type="ECO:0000256" key="14">
    <source>
        <dbReference type="ARBA" id="ARBA00023136"/>
    </source>
</evidence>
<feature type="transmembrane region" description="Helical" evidence="16">
    <location>
        <begin position="122"/>
        <end position="140"/>
    </location>
</feature>
<dbReference type="InterPro" id="IPR003918">
    <property type="entry name" value="NADH_UbQ_OxRdtase"/>
</dbReference>
<evidence type="ECO:0000256" key="11">
    <source>
        <dbReference type="ARBA" id="ARBA00023027"/>
    </source>
</evidence>
<feature type="transmembrane region" description="Helical" evidence="16">
    <location>
        <begin position="90"/>
        <end position="110"/>
    </location>
</feature>
<keyword evidence="10 16" id="KW-1133">Transmembrane helix</keyword>
<keyword evidence="13 16" id="KW-0496">Mitochondrion</keyword>
<keyword evidence="12 16" id="KW-0830">Ubiquinone</keyword>
<evidence type="ECO:0000256" key="12">
    <source>
        <dbReference type="ARBA" id="ARBA00023075"/>
    </source>
</evidence>
<keyword evidence="5 16" id="KW-0813">Transport</keyword>
<evidence type="ECO:0000256" key="1">
    <source>
        <dbReference type="ARBA" id="ARBA00004225"/>
    </source>
</evidence>
<evidence type="ECO:0000256" key="15">
    <source>
        <dbReference type="ARBA" id="ARBA00049551"/>
    </source>
</evidence>
<protein>
    <recommendedName>
        <fullName evidence="4 16">NADH-ubiquinone oxidoreductase chain 4</fullName>
        <ecNumber evidence="3 16">7.1.1.2</ecNumber>
    </recommendedName>
</protein>
<reference evidence="18" key="1">
    <citation type="journal article" date="2022" name="PeerJ">
        <title>Hammerhead flatworms (Platyhelminthes, Geoplanidae, Bipaliinae): mitochondrial genomes and description of two new species from France, Italy and Mayotte.</title>
        <authorList>
            <person name="Justine J.-L."/>
            <person name="Gastineau R."/>
            <person name="Gros P."/>
            <person name="Gey D."/>
            <person name="Ruzzier E."/>
            <person name="Winsor L."/>
        </authorList>
    </citation>
    <scope>NUCLEOTIDE SEQUENCE</scope>
</reference>
<evidence type="ECO:0000259" key="17">
    <source>
        <dbReference type="Pfam" id="PF00361"/>
    </source>
</evidence>
<feature type="transmembrane region" description="Helical" evidence="16">
    <location>
        <begin position="293"/>
        <end position="315"/>
    </location>
</feature>
<dbReference type="Pfam" id="PF00361">
    <property type="entry name" value="Proton_antipo_M"/>
    <property type="match status" value="1"/>
</dbReference>
<feature type="transmembrane region" description="Helical" evidence="16">
    <location>
        <begin position="443"/>
        <end position="467"/>
    </location>
</feature>
<keyword evidence="8" id="KW-1278">Translocase</keyword>
<dbReference type="GO" id="GO:0031966">
    <property type="term" value="C:mitochondrial membrane"/>
    <property type="evidence" value="ECO:0007669"/>
    <property type="project" value="UniProtKB-SubCell"/>
</dbReference>
<dbReference type="PANTHER" id="PTHR43507">
    <property type="entry name" value="NADH-UBIQUINONE OXIDOREDUCTASE CHAIN 4"/>
    <property type="match status" value="1"/>
</dbReference>
<feature type="transmembrane region" description="Helical" evidence="16">
    <location>
        <begin position="356"/>
        <end position="379"/>
    </location>
</feature>
<keyword evidence="9 16" id="KW-0249">Electron transport</keyword>
<comment type="subcellular location">
    <subcellularLocation>
        <location evidence="1 16">Mitochondrion membrane</location>
        <topology evidence="1 16">Multi-pass membrane protein</topology>
    </subcellularLocation>
</comment>
<feature type="transmembrane region" description="Helical" evidence="16">
    <location>
        <begin position="202"/>
        <end position="222"/>
    </location>
</feature>
<accession>A0A8K1XU30</accession>
<evidence type="ECO:0000256" key="2">
    <source>
        <dbReference type="ARBA" id="ARBA00009025"/>
    </source>
</evidence>
<feature type="transmembrane region" description="Helical" evidence="16">
    <location>
        <begin position="234"/>
        <end position="253"/>
    </location>
</feature>
<comment type="catalytic activity">
    <reaction evidence="15 16">
        <text>a ubiquinone + NADH + 5 H(+)(in) = a ubiquinol + NAD(+) + 4 H(+)(out)</text>
        <dbReference type="Rhea" id="RHEA:29091"/>
        <dbReference type="Rhea" id="RHEA-COMP:9565"/>
        <dbReference type="Rhea" id="RHEA-COMP:9566"/>
        <dbReference type="ChEBI" id="CHEBI:15378"/>
        <dbReference type="ChEBI" id="CHEBI:16389"/>
        <dbReference type="ChEBI" id="CHEBI:17976"/>
        <dbReference type="ChEBI" id="CHEBI:57540"/>
        <dbReference type="ChEBI" id="CHEBI:57945"/>
        <dbReference type="EC" id="7.1.1.2"/>
    </reaction>
</comment>
<evidence type="ECO:0000256" key="5">
    <source>
        <dbReference type="ARBA" id="ARBA00022448"/>
    </source>
</evidence>
<keyword evidence="7 16" id="KW-0812">Transmembrane</keyword>
<dbReference type="InterPro" id="IPR001750">
    <property type="entry name" value="ND/Mrp_TM"/>
</dbReference>
<dbReference type="EC" id="7.1.1.2" evidence="3 16"/>
<evidence type="ECO:0000256" key="4">
    <source>
        <dbReference type="ARBA" id="ARBA00021006"/>
    </source>
</evidence>
<geneLocation type="mitochondrion" evidence="18"/>
<evidence type="ECO:0000256" key="8">
    <source>
        <dbReference type="ARBA" id="ARBA00022967"/>
    </source>
</evidence>
<sequence length="468" mass="53840">MSNKISRIYLIVLGIIIFFVQNNYSFFVSENLWMGSGEMLDSIAYFFIFLSMLIILYVVVIGINSSLFYFLNVSLLIVLIWFFMSINALYLFIFFESSFILMFLLIMIWGMNPERIEALNYFLIYSMVGSVPLLIAIVFIQEGLSVMGLFSWVVSSLASGSISHNEIGESAVIVSDLELSGFFLGLDENEILSFFYSSQLVFFFWIVVFLFKFPAFGVHLWLPKAHVESPVFGSMLLAGIMIKLGVVGIFRFFLSGKSMFWDVNVVNSFFFYFCFSIFLVNLICSRQFDLKAFVAYSSVVHMSLILIVIWSGSVVSILGSLFLSFAHGLCSSALFLNLNCFYLVSTSRNIIINSGYLFLSPILCFFWFVFCSVNCSIPISLNFFSEIFLIFSGIGFNLWSFLSFFLNILLCGLYCILLYAYVVHGKSNFVYNFNISVNFMYTYLLVLWYHFFLVYFYFFCFNTIGLVF</sequence>
<feature type="transmembrane region" description="Helical" evidence="16">
    <location>
        <begin position="42"/>
        <end position="60"/>
    </location>
</feature>
<keyword evidence="6 16" id="KW-0679">Respiratory chain</keyword>
<feature type="transmembrane region" description="Helical" evidence="16">
    <location>
        <begin position="7"/>
        <end position="27"/>
    </location>
</feature>
<feature type="domain" description="NADH:quinone oxidoreductase/Mrp antiporter transmembrane" evidence="17">
    <location>
        <begin position="87"/>
        <end position="406"/>
    </location>
</feature>
<comment type="function">
    <text evidence="16">Core subunit of the mitochondrial membrane respiratory chain NADH dehydrogenase (Complex I) which catalyzes electron transfer from NADH through the respiratory chain, using ubiquinone as an electron acceptor. Essential for the catalytic activity and assembly of complex I.</text>
</comment>
<gene>
    <name evidence="18" type="primary">ND4</name>
</gene>
<feature type="transmembrane region" description="Helical" evidence="16">
    <location>
        <begin position="67"/>
        <end position="84"/>
    </location>
</feature>